<evidence type="ECO:0000313" key="1">
    <source>
        <dbReference type="EMBL" id="MFC4675272.1"/>
    </source>
</evidence>
<dbReference type="RefSeq" id="WP_379998362.1">
    <property type="nucleotide sequence ID" value="NZ_JBHSGN010000094.1"/>
</dbReference>
<keyword evidence="2" id="KW-1185">Reference proteome</keyword>
<protein>
    <recommendedName>
        <fullName evidence="3">Lipoprotein</fullName>
    </recommendedName>
</protein>
<dbReference type="Proteomes" id="UP001596023">
    <property type="component" value="Unassembled WGS sequence"/>
</dbReference>
<dbReference type="EMBL" id="JBHSGN010000094">
    <property type="protein sequence ID" value="MFC4675272.1"/>
    <property type="molecule type" value="Genomic_DNA"/>
</dbReference>
<dbReference type="PROSITE" id="PS51257">
    <property type="entry name" value="PROKAR_LIPOPROTEIN"/>
    <property type="match status" value="1"/>
</dbReference>
<proteinExistence type="predicted"/>
<evidence type="ECO:0008006" key="3">
    <source>
        <dbReference type="Google" id="ProtNLM"/>
    </source>
</evidence>
<gene>
    <name evidence="1" type="ORF">ACFO6W_16365</name>
</gene>
<organism evidence="1 2">
    <name type="scientific">Dysgonomonas termitidis</name>
    <dbReference type="NCBI Taxonomy" id="1516126"/>
    <lineage>
        <taxon>Bacteria</taxon>
        <taxon>Pseudomonadati</taxon>
        <taxon>Bacteroidota</taxon>
        <taxon>Bacteroidia</taxon>
        <taxon>Bacteroidales</taxon>
        <taxon>Dysgonomonadaceae</taxon>
        <taxon>Dysgonomonas</taxon>
    </lineage>
</organism>
<evidence type="ECO:0000313" key="2">
    <source>
        <dbReference type="Proteomes" id="UP001596023"/>
    </source>
</evidence>
<accession>A0ABV9KYW1</accession>
<sequence length="167" mass="19570">MKYNILCVFFFLLVISCKSPFVDSKIGNMGTGDKGIILTSNTNYNELNYNPTVQLSKDKEILLLNNYNIYLPKGIVSYSIRNNILYFYYSNNEIIIINSGEKEKERIEDGSLNDFYIDNEDFYKNAGSQPYIYISREYLRKPQKGRITKIFSNNNIFIILYNIKKNQ</sequence>
<reference evidence="2" key="1">
    <citation type="journal article" date="2019" name="Int. J. Syst. Evol. Microbiol.">
        <title>The Global Catalogue of Microorganisms (GCM) 10K type strain sequencing project: providing services to taxonomists for standard genome sequencing and annotation.</title>
        <authorList>
            <consortium name="The Broad Institute Genomics Platform"/>
            <consortium name="The Broad Institute Genome Sequencing Center for Infectious Disease"/>
            <person name="Wu L."/>
            <person name="Ma J."/>
        </authorList>
    </citation>
    <scope>NUCLEOTIDE SEQUENCE [LARGE SCALE GENOMIC DNA]</scope>
    <source>
        <strain evidence="2">CCUG 66188</strain>
    </source>
</reference>
<comment type="caution">
    <text evidence="1">The sequence shown here is derived from an EMBL/GenBank/DDBJ whole genome shotgun (WGS) entry which is preliminary data.</text>
</comment>
<name>A0ABV9KYW1_9BACT</name>